<dbReference type="SUPFAM" id="SSF82171">
    <property type="entry name" value="DPP6 N-terminal domain-like"/>
    <property type="match status" value="1"/>
</dbReference>
<gene>
    <name evidence="2" type="ORF">A3F84_00180</name>
</gene>
<reference evidence="2 3" key="1">
    <citation type="journal article" date="2016" name="Nat. Commun.">
        <title>Thousands of microbial genomes shed light on interconnected biogeochemical processes in an aquifer system.</title>
        <authorList>
            <person name="Anantharaman K."/>
            <person name="Brown C.T."/>
            <person name="Hug L.A."/>
            <person name="Sharon I."/>
            <person name="Castelle C.J."/>
            <person name="Probst A.J."/>
            <person name="Thomas B.C."/>
            <person name="Singh A."/>
            <person name="Wilkins M.J."/>
            <person name="Karaoz U."/>
            <person name="Brodie E.L."/>
            <person name="Williams K.H."/>
            <person name="Hubbard S.S."/>
            <person name="Banfield J.F."/>
        </authorList>
    </citation>
    <scope>NUCLEOTIDE SEQUENCE [LARGE SCALE GENOMIC DNA]</scope>
    <source>
        <strain evidence="3">RIFCSPLOWO2_12_FULL_64_10</strain>
    </source>
</reference>
<dbReference type="Pfam" id="PF07676">
    <property type="entry name" value="PD40"/>
    <property type="match status" value="1"/>
</dbReference>
<dbReference type="InterPro" id="IPR015943">
    <property type="entry name" value="WD40/YVTN_repeat-like_dom_sf"/>
</dbReference>
<proteinExistence type="predicted"/>
<evidence type="ECO:0000313" key="3">
    <source>
        <dbReference type="Proteomes" id="UP000178606"/>
    </source>
</evidence>
<protein>
    <recommendedName>
        <fullName evidence="4">Oligogalacturonate lyase domain-containing protein</fullName>
    </recommendedName>
</protein>
<dbReference type="InterPro" id="IPR011659">
    <property type="entry name" value="WD40"/>
</dbReference>
<evidence type="ECO:0000313" key="2">
    <source>
        <dbReference type="EMBL" id="OGG57099.1"/>
    </source>
</evidence>
<name>A0A1F6D6N3_HANXR</name>
<comment type="caution">
    <text evidence="2">The sequence shown here is derived from an EMBL/GenBank/DDBJ whole genome shotgun (WGS) entry which is preliminary data.</text>
</comment>
<evidence type="ECO:0008006" key="4">
    <source>
        <dbReference type="Google" id="ProtNLM"/>
    </source>
</evidence>
<sequence length="352" mass="39258">MKHVETDPETGTEVYQLTEEDRPSDNIYGEQPYASPEGDRIAIRHYPEGGMDGGLSILDLEGGALHPVLTTAPRFPAFHAWGEHLYYQEQVGDRLVLKRCHYRTLAKEEMTALPTREGRFSYGTASPDHRYYAASVHPEGGSSKVVLIDLSSGKARTLAHRPDYHFKHEQFSLDGQNRVLIQANRLPDVKEVHLGALDAGREGIAWFPADRPHTPRPTGHETWIGQTGRIFFSTATDPDSEGNLWDAGLGDPAPALVSKTRTRFGHVSVSRCGRYWIGDATRDADIPIHIGSLASGAHRRFVFSRTAHDGQQWSHTHPYMTADNRWLIYTSNRSGRPQVYGARIPAGFLEGL</sequence>
<dbReference type="AlphaFoldDB" id="A0A1F6D6N3"/>
<feature type="region of interest" description="Disordered" evidence="1">
    <location>
        <begin position="1"/>
        <end position="35"/>
    </location>
</feature>
<dbReference type="EMBL" id="MFKF01000015">
    <property type="protein sequence ID" value="OGG57099.1"/>
    <property type="molecule type" value="Genomic_DNA"/>
</dbReference>
<evidence type="ECO:0000256" key="1">
    <source>
        <dbReference type="SAM" id="MobiDB-lite"/>
    </source>
</evidence>
<dbReference type="Proteomes" id="UP000178606">
    <property type="component" value="Unassembled WGS sequence"/>
</dbReference>
<dbReference type="Gene3D" id="2.130.10.10">
    <property type="entry name" value="YVTN repeat-like/Quinoprotein amine dehydrogenase"/>
    <property type="match status" value="1"/>
</dbReference>
<organism evidence="2 3">
    <name type="scientific">Handelsmanbacteria sp. (strain RIFCSPLOWO2_12_FULL_64_10)</name>
    <dbReference type="NCBI Taxonomy" id="1817868"/>
    <lineage>
        <taxon>Bacteria</taxon>
        <taxon>Candidatus Handelsmaniibacteriota</taxon>
    </lineage>
</organism>
<accession>A0A1F6D6N3</accession>